<dbReference type="RefSeq" id="WP_051966174.1">
    <property type="nucleotide sequence ID" value="NZ_CP045798.1"/>
</dbReference>
<dbReference type="AlphaFoldDB" id="A0A7G6E6W9"/>
<accession>A0A7G6E6W9</accession>
<organism evidence="1 2">
    <name type="scientific">Thermanaerosceptrum fracticalcis</name>
    <dbReference type="NCBI Taxonomy" id="1712410"/>
    <lineage>
        <taxon>Bacteria</taxon>
        <taxon>Bacillati</taxon>
        <taxon>Bacillota</taxon>
        <taxon>Clostridia</taxon>
        <taxon>Eubacteriales</taxon>
        <taxon>Peptococcaceae</taxon>
        <taxon>Thermanaerosceptrum</taxon>
    </lineage>
</organism>
<dbReference type="Proteomes" id="UP000515847">
    <property type="component" value="Chromosome"/>
</dbReference>
<evidence type="ECO:0000313" key="1">
    <source>
        <dbReference type="EMBL" id="QNB47823.1"/>
    </source>
</evidence>
<proteinExistence type="predicted"/>
<evidence type="ECO:0000313" key="2">
    <source>
        <dbReference type="Proteomes" id="UP000515847"/>
    </source>
</evidence>
<keyword evidence="2" id="KW-1185">Reference proteome</keyword>
<dbReference type="KEGG" id="tfr:BR63_17080"/>
<evidence type="ECO:0008006" key="3">
    <source>
        <dbReference type="Google" id="ProtNLM"/>
    </source>
</evidence>
<reference evidence="1 2" key="1">
    <citation type="journal article" date="2019" name="Front. Microbiol.">
        <title>Thermoanaerosceptrum fracticalcis gen. nov. sp. nov., a Novel Fumarate-Fermenting Microorganism From a Deep Fractured Carbonate Aquifer of the US Great Basin.</title>
        <authorList>
            <person name="Hamilton-Brehm S.D."/>
            <person name="Stewart L.E."/>
            <person name="Zavarin M."/>
            <person name="Caldwell M."/>
            <person name="Lawson P.A."/>
            <person name="Onstott T.C."/>
            <person name="Grzymski J."/>
            <person name="Neveux I."/>
            <person name="Lollar B.S."/>
            <person name="Russell C.E."/>
            <person name="Moser D.P."/>
        </authorList>
    </citation>
    <scope>NUCLEOTIDE SEQUENCE [LARGE SCALE GENOMIC DNA]</scope>
    <source>
        <strain evidence="1 2">DRI-13</strain>
    </source>
</reference>
<sequence length="229" mass="26392">MHGITKKVPAEVFEQERLFLKPVPSTKRTIENIVTRDIHKNNTIFYKGNRYTLPLGTYRPGRKVSLDVEGEILKIRDEFDGYIIAEHKISKNKGELVQNNHHKRDISQKLDSIQDSLLKALGASENAHVFLTQVRRLKTRYARDHFSLIEKTLNEHTGIVIDKALNYCILNSLFSAVEFRNAVEHFEACLEKELEEMSNNPKTVVLKTTVTTKKRPLSEYERVVKGGDF</sequence>
<dbReference type="OrthoDB" id="3193769at2"/>
<protein>
    <recommendedName>
        <fullName evidence="3">Transposase</fullName>
    </recommendedName>
</protein>
<name>A0A7G6E6W9_THEFR</name>
<gene>
    <name evidence="1" type="ORF">BR63_17080</name>
</gene>
<dbReference type="EMBL" id="CP045798">
    <property type="protein sequence ID" value="QNB47823.1"/>
    <property type="molecule type" value="Genomic_DNA"/>
</dbReference>